<dbReference type="GO" id="GO:0020037">
    <property type="term" value="F:heme binding"/>
    <property type="evidence" value="ECO:0007669"/>
    <property type="project" value="InterPro"/>
</dbReference>
<organism evidence="6 7">
    <name type="scientific">Duganella callida</name>
    <dbReference type="NCBI Taxonomy" id="2561932"/>
    <lineage>
        <taxon>Bacteria</taxon>
        <taxon>Pseudomonadati</taxon>
        <taxon>Pseudomonadota</taxon>
        <taxon>Betaproteobacteria</taxon>
        <taxon>Burkholderiales</taxon>
        <taxon>Oxalobacteraceae</taxon>
        <taxon>Telluria group</taxon>
        <taxon>Duganella</taxon>
    </lineage>
</organism>
<evidence type="ECO:0000313" key="7">
    <source>
        <dbReference type="Proteomes" id="UP000297729"/>
    </source>
</evidence>
<evidence type="ECO:0000259" key="5">
    <source>
        <dbReference type="PROSITE" id="PS51007"/>
    </source>
</evidence>
<evidence type="ECO:0000313" key="6">
    <source>
        <dbReference type="EMBL" id="TFW19508.1"/>
    </source>
</evidence>
<dbReference type="PROSITE" id="PS51007">
    <property type="entry name" value="CYTC"/>
    <property type="match status" value="1"/>
</dbReference>
<evidence type="ECO:0000256" key="4">
    <source>
        <dbReference type="PROSITE-ProRule" id="PRU00433"/>
    </source>
</evidence>
<dbReference type="SUPFAM" id="SSF46626">
    <property type="entry name" value="Cytochrome c"/>
    <property type="match status" value="1"/>
</dbReference>
<evidence type="ECO:0000256" key="1">
    <source>
        <dbReference type="ARBA" id="ARBA00022617"/>
    </source>
</evidence>
<dbReference type="GO" id="GO:0009055">
    <property type="term" value="F:electron transfer activity"/>
    <property type="evidence" value="ECO:0007669"/>
    <property type="project" value="InterPro"/>
</dbReference>
<dbReference type="InterPro" id="IPR036909">
    <property type="entry name" value="Cyt_c-like_dom_sf"/>
</dbReference>
<gene>
    <name evidence="6" type="ORF">E4L98_16095</name>
</gene>
<dbReference type="InterPro" id="IPR009056">
    <property type="entry name" value="Cyt_c-like_dom"/>
</dbReference>
<evidence type="ECO:0000256" key="3">
    <source>
        <dbReference type="ARBA" id="ARBA00023004"/>
    </source>
</evidence>
<protein>
    <submittedName>
        <fullName evidence="6">C-type cytochrome</fullName>
    </submittedName>
</protein>
<dbReference type="AlphaFoldDB" id="A0A4Y9SF17"/>
<keyword evidence="1 4" id="KW-0349">Heme</keyword>
<evidence type="ECO:0000256" key="2">
    <source>
        <dbReference type="ARBA" id="ARBA00022723"/>
    </source>
</evidence>
<keyword evidence="7" id="KW-1185">Reference proteome</keyword>
<accession>A0A4Y9SF17</accession>
<dbReference type="RefSeq" id="WP_135202571.1">
    <property type="nucleotide sequence ID" value="NZ_SPVG01000167.1"/>
</dbReference>
<comment type="caution">
    <text evidence="6">The sequence shown here is derived from an EMBL/GenBank/DDBJ whole genome shotgun (WGS) entry which is preliminary data.</text>
</comment>
<dbReference type="Pfam" id="PF00034">
    <property type="entry name" value="Cytochrom_C"/>
    <property type="match status" value="1"/>
</dbReference>
<dbReference type="Proteomes" id="UP000297729">
    <property type="component" value="Unassembled WGS sequence"/>
</dbReference>
<sequence>MRTVAALLALAVSCSACEQDRAAVPPAERSGNRYTGKALLLSYGCVACHRIRGLPELSGQSGPPLERVAYQSYLAGLLPNTQANMERWIVHPRAISPGTAMPELGVSPAEARDMAAYLYQQVPP</sequence>
<dbReference type="OrthoDB" id="3540130at2"/>
<proteinExistence type="predicted"/>
<feature type="domain" description="Cytochrome c" evidence="5">
    <location>
        <begin position="31"/>
        <end position="122"/>
    </location>
</feature>
<keyword evidence="3 4" id="KW-0408">Iron</keyword>
<dbReference type="Gene3D" id="1.10.760.10">
    <property type="entry name" value="Cytochrome c-like domain"/>
    <property type="match status" value="1"/>
</dbReference>
<name>A0A4Y9SF17_9BURK</name>
<dbReference type="EMBL" id="SPVG01000167">
    <property type="protein sequence ID" value="TFW19508.1"/>
    <property type="molecule type" value="Genomic_DNA"/>
</dbReference>
<reference evidence="6 7" key="1">
    <citation type="submission" date="2019-03" db="EMBL/GenBank/DDBJ databases">
        <title>Draft Genome Sequence of Duganella callidus sp. nov., a Novel Duganella Species Isolated from Cultivated Soil.</title>
        <authorList>
            <person name="Raths R."/>
            <person name="Peta V."/>
            <person name="Bucking H."/>
        </authorList>
    </citation>
    <scope>NUCLEOTIDE SEQUENCE [LARGE SCALE GENOMIC DNA]</scope>
    <source>
        <strain evidence="6 7">DN04</strain>
    </source>
</reference>
<dbReference type="GO" id="GO:0046872">
    <property type="term" value="F:metal ion binding"/>
    <property type="evidence" value="ECO:0007669"/>
    <property type="project" value="UniProtKB-KW"/>
</dbReference>
<keyword evidence="2 4" id="KW-0479">Metal-binding</keyword>